<evidence type="ECO:0000256" key="13">
    <source>
        <dbReference type="ARBA" id="ARBA00022777"/>
    </source>
</evidence>
<evidence type="ECO:0000256" key="16">
    <source>
        <dbReference type="ARBA" id="ARBA00023136"/>
    </source>
</evidence>
<feature type="domain" description="Protein kinase" evidence="21">
    <location>
        <begin position="350"/>
        <end position="621"/>
    </location>
</feature>
<dbReference type="GO" id="GO:0030246">
    <property type="term" value="F:carbohydrate binding"/>
    <property type="evidence" value="ECO:0007669"/>
    <property type="project" value="UniProtKB-KW"/>
</dbReference>
<keyword evidence="16" id="KW-0472">Membrane</keyword>
<evidence type="ECO:0000256" key="7">
    <source>
        <dbReference type="ARBA" id="ARBA00022527"/>
    </source>
</evidence>
<evidence type="ECO:0000256" key="17">
    <source>
        <dbReference type="ARBA" id="ARBA00023170"/>
    </source>
</evidence>
<keyword evidence="12 19" id="KW-0547">Nucleotide-binding</keyword>
<evidence type="ECO:0000256" key="11">
    <source>
        <dbReference type="ARBA" id="ARBA00022734"/>
    </source>
</evidence>
<protein>
    <recommendedName>
        <fullName evidence="5">non-specific serine/threonine protein kinase</fullName>
        <ecNumber evidence="5">2.7.11.1</ecNumber>
    </recommendedName>
</protein>
<dbReference type="GO" id="GO:0005524">
    <property type="term" value="F:ATP binding"/>
    <property type="evidence" value="ECO:0007669"/>
    <property type="project" value="UniProtKB-UniRule"/>
</dbReference>
<dbReference type="GO" id="GO:0005886">
    <property type="term" value="C:plasma membrane"/>
    <property type="evidence" value="ECO:0007669"/>
    <property type="project" value="UniProtKB-SubCell"/>
</dbReference>
<evidence type="ECO:0000256" key="2">
    <source>
        <dbReference type="ARBA" id="ARBA00007606"/>
    </source>
</evidence>
<dbReference type="EC" id="2.7.11.1" evidence="5"/>
<evidence type="ECO:0000256" key="4">
    <source>
        <dbReference type="ARBA" id="ARBA00010217"/>
    </source>
</evidence>
<keyword evidence="15" id="KW-1133">Transmembrane helix</keyword>
<evidence type="ECO:0000256" key="3">
    <source>
        <dbReference type="ARBA" id="ARBA00008536"/>
    </source>
</evidence>
<dbReference type="SUPFAM" id="SSF49899">
    <property type="entry name" value="Concanavalin A-like lectins/glucanases"/>
    <property type="match status" value="1"/>
</dbReference>
<evidence type="ECO:0000256" key="18">
    <source>
        <dbReference type="ARBA" id="ARBA00023180"/>
    </source>
</evidence>
<dbReference type="PROSITE" id="PS00107">
    <property type="entry name" value="PROTEIN_KINASE_ATP"/>
    <property type="match status" value="1"/>
</dbReference>
<evidence type="ECO:0000256" key="20">
    <source>
        <dbReference type="SAM" id="SignalP"/>
    </source>
</evidence>
<organism evidence="22 23">
    <name type="scientific">Morus notabilis</name>
    <dbReference type="NCBI Taxonomy" id="981085"/>
    <lineage>
        <taxon>Eukaryota</taxon>
        <taxon>Viridiplantae</taxon>
        <taxon>Streptophyta</taxon>
        <taxon>Embryophyta</taxon>
        <taxon>Tracheophyta</taxon>
        <taxon>Spermatophyta</taxon>
        <taxon>Magnoliopsida</taxon>
        <taxon>eudicotyledons</taxon>
        <taxon>Gunneridae</taxon>
        <taxon>Pentapetalae</taxon>
        <taxon>rosids</taxon>
        <taxon>fabids</taxon>
        <taxon>Rosales</taxon>
        <taxon>Moraceae</taxon>
        <taxon>Moreae</taxon>
        <taxon>Morus</taxon>
    </lineage>
</organism>
<keyword evidence="10 20" id="KW-0732">Signal</keyword>
<evidence type="ECO:0000256" key="10">
    <source>
        <dbReference type="ARBA" id="ARBA00022729"/>
    </source>
</evidence>
<evidence type="ECO:0000256" key="12">
    <source>
        <dbReference type="ARBA" id="ARBA00022741"/>
    </source>
</evidence>
<keyword evidence="23" id="KW-1185">Reference proteome</keyword>
<comment type="similarity">
    <text evidence="4">In the C-terminal section; belongs to the protein kinase superfamily. Ser/Thr protein kinase family.</text>
</comment>
<keyword evidence="8" id="KW-0808">Transferase</keyword>
<dbReference type="GO" id="GO:0004674">
    <property type="term" value="F:protein serine/threonine kinase activity"/>
    <property type="evidence" value="ECO:0007669"/>
    <property type="project" value="UniProtKB-KW"/>
</dbReference>
<accession>W9R813</accession>
<keyword evidence="14 19" id="KW-0067">ATP-binding</keyword>
<dbReference type="InterPro" id="IPR013320">
    <property type="entry name" value="ConA-like_dom_sf"/>
</dbReference>
<dbReference type="PROSITE" id="PS00108">
    <property type="entry name" value="PROTEIN_KINASE_ST"/>
    <property type="match status" value="1"/>
</dbReference>
<comment type="similarity">
    <text evidence="3">In the N-terminal section; belongs to the leguminous lectin family.</text>
</comment>
<evidence type="ECO:0000256" key="14">
    <source>
        <dbReference type="ARBA" id="ARBA00022840"/>
    </source>
</evidence>
<comment type="subcellular location">
    <subcellularLocation>
        <location evidence="1">Cell membrane</location>
        <topology evidence="1">Single-pass type I membrane protein</topology>
    </subcellularLocation>
</comment>
<dbReference type="GO" id="GO:0006952">
    <property type="term" value="P:defense response"/>
    <property type="evidence" value="ECO:0007669"/>
    <property type="project" value="UniProtKB-ARBA"/>
</dbReference>
<evidence type="ECO:0000256" key="6">
    <source>
        <dbReference type="ARBA" id="ARBA00022475"/>
    </source>
</evidence>
<keyword evidence="11 22" id="KW-0430">Lectin</keyword>
<gene>
    <name evidence="22" type="ORF">L484_013754</name>
</gene>
<evidence type="ECO:0000313" key="23">
    <source>
        <dbReference type="Proteomes" id="UP000030645"/>
    </source>
</evidence>
<proteinExistence type="inferred from homology"/>
<dbReference type="GO" id="GO:0051707">
    <property type="term" value="P:response to other organism"/>
    <property type="evidence" value="ECO:0007669"/>
    <property type="project" value="UniProtKB-ARBA"/>
</dbReference>
<dbReference type="Pfam" id="PF07714">
    <property type="entry name" value="PK_Tyr_Ser-Thr"/>
    <property type="match status" value="1"/>
</dbReference>
<keyword evidence="13 22" id="KW-0418">Kinase</keyword>
<name>W9R813_9ROSA</name>
<dbReference type="STRING" id="981085.W9R813"/>
<dbReference type="CDD" id="cd06899">
    <property type="entry name" value="lectin_legume_LecRK_Arcelin_ConA"/>
    <property type="match status" value="1"/>
</dbReference>
<feature type="chain" id="PRO_5005717735" description="non-specific serine/threonine protein kinase" evidence="20">
    <location>
        <begin position="26"/>
        <end position="675"/>
    </location>
</feature>
<evidence type="ECO:0000313" key="22">
    <source>
        <dbReference type="EMBL" id="EXB40451.1"/>
    </source>
</evidence>
<evidence type="ECO:0000259" key="21">
    <source>
        <dbReference type="PROSITE" id="PS50011"/>
    </source>
</evidence>
<keyword evidence="18" id="KW-0325">Glycoprotein</keyword>
<dbReference type="eggNOG" id="ENOG502QT06">
    <property type="taxonomic scope" value="Eukaryota"/>
</dbReference>
<keyword evidence="7" id="KW-0723">Serine/threonine-protein kinase</keyword>
<dbReference type="Pfam" id="PF00139">
    <property type="entry name" value="Lectin_legB"/>
    <property type="match status" value="1"/>
</dbReference>
<evidence type="ECO:0000256" key="19">
    <source>
        <dbReference type="PROSITE-ProRule" id="PRU10141"/>
    </source>
</evidence>
<keyword evidence="17 22" id="KW-0675">Receptor</keyword>
<dbReference type="SMART" id="SM00220">
    <property type="entry name" value="S_TKc"/>
    <property type="match status" value="1"/>
</dbReference>
<dbReference type="InterPro" id="IPR001245">
    <property type="entry name" value="Ser-Thr/Tyr_kinase_cat_dom"/>
</dbReference>
<evidence type="ECO:0000256" key="15">
    <source>
        <dbReference type="ARBA" id="ARBA00022989"/>
    </source>
</evidence>
<reference evidence="23" key="1">
    <citation type="submission" date="2013-01" db="EMBL/GenBank/DDBJ databases">
        <title>Draft Genome Sequence of a Mulberry Tree, Morus notabilis C.K. Schneid.</title>
        <authorList>
            <person name="He N."/>
            <person name="Zhao S."/>
        </authorList>
    </citation>
    <scope>NUCLEOTIDE SEQUENCE</scope>
</reference>
<dbReference type="Gene3D" id="3.30.200.20">
    <property type="entry name" value="Phosphorylase Kinase, domain 1"/>
    <property type="match status" value="1"/>
</dbReference>
<dbReference type="InterPro" id="IPR017441">
    <property type="entry name" value="Protein_kinase_ATP_BS"/>
</dbReference>
<dbReference type="EMBL" id="KE343768">
    <property type="protein sequence ID" value="EXB40451.1"/>
    <property type="molecule type" value="Genomic_DNA"/>
</dbReference>
<dbReference type="InterPro" id="IPR001220">
    <property type="entry name" value="Legume_lectin_dom"/>
</dbReference>
<dbReference type="InterPro" id="IPR011009">
    <property type="entry name" value="Kinase-like_dom_sf"/>
</dbReference>
<keyword evidence="9" id="KW-0812">Transmembrane</keyword>
<keyword evidence="6" id="KW-1003">Cell membrane</keyword>
<feature type="signal peptide" evidence="20">
    <location>
        <begin position="1"/>
        <end position="25"/>
    </location>
</feature>
<dbReference type="InterPro" id="IPR019825">
    <property type="entry name" value="Lectin_legB_Mn/Ca_BS"/>
</dbReference>
<dbReference type="KEGG" id="mnt:21396920"/>
<dbReference type="InterPro" id="IPR000719">
    <property type="entry name" value="Prot_kinase_dom"/>
</dbReference>
<evidence type="ECO:0000256" key="5">
    <source>
        <dbReference type="ARBA" id="ARBA00012513"/>
    </source>
</evidence>
<dbReference type="InterPro" id="IPR050528">
    <property type="entry name" value="L-type_Lectin-RKs"/>
</dbReference>
<dbReference type="AlphaFoldDB" id="W9R813"/>
<dbReference type="OrthoDB" id="1913956at2759"/>
<evidence type="ECO:0000256" key="9">
    <source>
        <dbReference type="ARBA" id="ARBA00022692"/>
    </source>
</evidence>
<dbReference type="FunFam" id="1.10.510.10:FF:000444">
    <property type="entry name" value="probable L-type lectin-domain containing receptor kinase S.5"/>
    <property type="match status" value="1"/>
</dbReference>
<evidence type="ECO:0000256" key="1">
    <source>
        <dbReference type="ARBA" id="ARBA00004251"/>
    </source>
</evidence>
<dbReference type="PROSITE" id="PS00307">
    <property type="entry name" value="LECTIN_LEGUME_BETA"/>
    <property type="match status" value="1"/>
</dbReference>
<dbReference type="InterPro" id="IPR008271">
    <property type="entry name" value="Ser/Thr_kinase_AS"/>
</dbReference>
<comment type="similarity">
    <text evidence="2">Belongs to the leguminous lectin family.</text>
</comment>
<dbReference type="PROSITE" id="PS50011">
    <property type="entry name" value="PROTEIN_KINASE_DOM"/>
    <property type="match status" value="1"/>
</dbReference>
<sequence>MVLSKRSSIIFIIFCFSLLQNATIGSSKSPKTKNLSFHDFKEVRDATSFKFTNFSSIDGGALQLTPDNENQPLGYFNKSGRIMYYKPYKLWRSETDRDIASFNTTFVMNIYRNRTWNPGEGFAFLIAPEFDVPEESHGRWLGLTNASTDGNPENRLVAVEFDTEKQEFDPDDNHIGLNINSVRSKTTVSLDRFGFLISPETGTDYRVWIQYNGKSKVMEVYMANRSDERPKQPFLNETINLKDHVKQSSYFGFAASTGNPGIQFNCVLEWELQVEDFSGKKDGKWWRIALGVGVSVMVLLALCGVKFGVACVKKRRDLDEDSNVLGALKRLPGMPREFRYKDLKKATNDFHQNMVLGQGGFGVVYRGILRDWDGRSTSSALRTNEIAVKKFSRDDIKGKDDFLAELTIIHRLRHKHLVRLVGWCYEKGKLLLVYDYMPNGSLEKHLYESSNTLNWRHRHKILAGVASALHYLHNDYDQKVVHRDLKASNILLDSDYNARLGDFGLARAIENERTSYAELGLAGVPGTMGYVAPECFHTGKATPESDVFGFGAVVLEVVCGRSPGVKIQHEEHQFTLVDWVWMLHREGRILEAVDERLKNEYVVEEANRLLLLGLACSHPVASERPQTQAICLIIAETLPSPHVPPFKPVFTWPNLGLGVAFSSIESDYSNITLSS</sequence>
<dbReference type="PANTHER" id="PTHR27007">
    <property type="match status" value="1"/>
</dbReference>
<dbReference type="FunFam" id="3.30.200.20:FF:000320">
    <property type="entry name" value="probable L-type lectin-domain containing receptor kinase S.5"/>
    <property type="match status" value="1"/>
</dbReference>
<dbReference type="Proteomes" id="UP000030645">
    <property type="component" value="Unassembled WGS sequence"/>
</dbReference>
<dbReference type="Gene3D" id="1.10.510.10">
    <property type="entry name" value="Transferase(Phosphotransferase) domain 1"/>
    <property type="match status" value="1"/>
</dbReference>
<feature type="binding site" evidence="19">
    <location>
        <position position="389"/>
    </location>
    <ligand>
        <name>ATP</name>
        <dbReference type="ChEBI" id="CHEBI:30616"/>
    </ligand>
</feature>
<evidence type="ECO:0000256" key="8">
    <source>
        <dbReference type="ARBA" id="ARBA00022679"/>
    </source>
</evidence>
<dbReference type="SUPFAM" id="SSF56112">
    <property type="entry name" value="Protein kinase-like (PK-like)"/>
    <property type="match status" value="1"/>
</dbReference>
<dbReference type="Gene3D" id="2.60.120.200">
    <property type="match status" value="1"/>
</dbReference>